<dbReference type="PANTHER" id="PTHR42879:SF2">
    <property type="entry name" value="3-OXOACYL-[ACYL-CARRIER-PROTEIN] REDUCTASE FABG"/>
    <property type="match status" value="1"/>
</dbReference>
<name>A0ABN8DWL1_9VIBR</name>
<sequence length="236" mass="26107">MKAIVTGSASGIGKHTAMRLIELGYEVYALDREENAELENLQCKQRVVDLMNSISTEAIFNEIGDFDIAVNCAGVSSVRQRFDQFELDGYMDAFNMNFHPFFNAIQSELKLCKSAEHKKRKVINIASITGHYGSTNMAAYSAAKAAIINLTKVIAVEHSAELIVNSISPATIDTPMIRRKYQGELPDYSNSYQTGNCGTVEDVFSVVQMLINNNFMTGQDIKLDGGYSSEFSLSLR</sequence>
<dbReference type="PRINTS" id="PR00080">
    <property type="entry name" value="SDRFAMILY"/>
</dbReference>
<evidence type="ECO:0000313" key="3">
    <source>
        <dbReference type="EMBL" id="CAH0535903.1"/>
    </source>
</evidence>
<dbReference type="PRINTS" id="PR00081">
    <property type="entry name" value="GDHRDH"/>
</dbReference>
<gene>
    <name evidence="3" type="ORF">VMF7928_00043</name>
</gene>
<dbReference type="SUPFAM" id="SSF51735">
    <property type="entry name" value="NAD(P)-binding Rossmann-fold domains"/>
    <property type="match status" value="1"/>
</dbReference>
<dbReference type="PROSITE" id="PS00061">
    <property type="entry name" value="ADH_SHORT"/>
    <property type="match status" value="1"/>
</dbReference>
<comment type="caution">
    <text evidence="3">The sequence shown here is derived from an EMBL/GenBank/DDBJ whole genome shotgun (WGS) entry which is preliminary data.</text>
</comment>
<dbReference type="PANTHER" id="PTHR42879">
    <property type="entry name" value="3-OXOACYL-(ACYL-CARRIER-PROTEIN) REDUCTASE"/>
    <property type="match status" value="1"/>
</dbReference>
<dbReference type="Gene3D" id="3.40.50.720">
    <property type="entry name" value="NAD(P)-binding Rossmann-like Domain"/>
    <property type="match status" value="1"/>
</dbReference>
<reference evidence="3" key="1">
    <citation type="submission" date="2021-11" db="EMBL/GenBank/DDBJ databases">
        <authorList>
            <person name="Rodrigo-Torres L."/>
            <person name="Arahal R. D."/>
            <person name="Lucena T."/>
        </authorList>
    </citation>
    <scope>NUCLEOTIDE SEQUENCE</scope>
    <source>
        <strain evidence="3">CECT 7928</strain>
    </source>
</reference>
<accession>A0ABN8DWL1</accession>
<dbReference type="CDD" id="cd05233">
    <property type="entry name" value="SDR_c"/>
    <property type="match status" value="1"/>
</dbReference>
<proteinExistence type="inferred from homology"/>
<dbReference type="InterPro" id="IPR036291">
    <property type="entry name" value="NAD(P)-bd_dom_sf"/>
</dbReference>
<protein>
    <submittedName>
        <fullName evidence="3">Uncharacterized protein</fullName>
    </submittedName>
</protein>
<organism evidence="3 4">
    <name type="scientific">Vibrio marisflavi CECT 7928</name>
    <dbReference type="NCBI Taxonomy" id="634439"/>
    <lineage>
        <taxon>Bacteria</taxon>
        <taxon>Pseudomonadati</taxon>
        <taxon>Pseudomonadota</taxon>
        <taxon>Gammaproteobacteria</taxon>
        <taxon>Vibrionales</taxon>
        <taxon>Vibrionaceae</taxon>
        <taxon>Vibrio</taxon>
    </lineage>
</organism>
<keyword evidence="4" id="KW-1185">Reference proteome</keyword>
<dbReference type="InterPro" id="IPR050259">
    <property type="entry name" value="SDR"/>
</dbReference>
<dbReference type="InterPro" id="IPR020904">
    <property type="entry name" value="Sc_DH/Rdtase_CS"/>
</dbReference>
<dbReference type="RefSeq" id="WP_237359463.1">
    <property type="nucleotide sequence ID" value="NZ_CAKLDM010000001.1"/>
</dbReference>
<dbReference type="Pfam" id="PF00106">
    <property type="entry name" value="adh_short"/>
    <property type="match status" value="1"/>
</dbReference>
<comment type="similarity">
    <text evidence="1 2">Belongs to the short-chain dehydrogenases/reductases (SDR) family.</text>
</comment>
<evidence type="ECO:0000256" key="1">
    <source>
        <dbReference type="ARBA" id="ARBA00006484"/>
    </source>
</evidence>
<dbReference type="EMBL" id="CAKLDM010000001">
    <property type="protein sequence ID" value="CAH0535903.1"/>
    <property type="molecule type" value="Genomic_DNA"/>
</dbReference>
<evidence type="ECO:0000313" key="4">
    <source>
        <dbReference type="Proteomes" id="UP000838748"/>
    </source>
</evidence>
<dbReference type="Proteomes" id="UP000838748">
    <property type="component" value="Unassembled WGS sequence"/>
</dbReference>
<evidence type="ECO:0000256" key="2">
    <source>
        <dbReference type="RuleBase" id="RU000363"/>
    </source>
</evidence>
<dbReference type="InterPro" id="IPR002347">
    <property type="entry name" value="SDR_fam"/>
</dbReference>